<dbReference type="InterPro" id="IPR017850">
    <property type="entry name" value="Alkaline_phosphatase_core_sf"/>
</dbReference>
<dbReference type="PROSITE" id="PS00523">
    <property type="entry name" value="SULFATASE_1"/>
    <property type="match status" value="1"/>
</dbReference>
<dbReference type="GO" id="GO:0046872">
    <property type="term" value="F:metal ion binding"/>
    <property type="evidence" value="ECO:0007669"/>
    <property type="project" value="UniProtKB-KW"/>
</dbReference>
<keyword evidence="2" id="KW-0479">Metal-binding</keyword>
<name>A0AAW6LS82_RHOSG</name>
<sequence length="541" mass="58926">MVLMDDLGYSDIGAYGSEISTPVIDALARQGTQFTDFHAYSVCAPSRAALMTGQDPHRVGLGSMEGAIAPGIPLNTPGYKGSLEGRYTSIAQILSDAGYNTYQAGKWHLGTGPNQTPQALGFDQNYTMYQGGASHYADALRLVAGQQPPADQVTYEHNGQRIDQLPADFYSTNAYTDEMLTMIDNGQDEGRPFFGYLAYTAPHDPLHVPDTELIQKYFELYSGKSVEQLRANRIDAMADNGLINRDIATRWPVQTPEATTLTSEQQRDLTYRMAVYSAMIEHVDTQLGRIVEHLKATGDFDDTLIVVASDNGASGLSSEMYARAPGARQWLTEHYPLIGDIDAYGKAGSFPVPSLSNAQVSSGPYFHTKNTLYEGGIRVPLIVKTPNAANDQDSPRIVDTFAHISDLYPTFADYAGASLHEPNELSGNSAKPLLDGTTNTLGDDQFGWELFGERAFRDGDLKLVFATPGNSGTGQYALYDLSKDPGETTDLASEQPDQVRRLSDLWDQYAADNNVIPVEFAAVNAASEALAPVIYAMDWAE</sequence>
<dbReference type="Gene3D" id="3.40.720.10">
    <property type="entry name" value="Alkaline Phosphatase, subunit A"/>
    <property type="match status" value="1"/>
</dbReference>
<protein>
    <submittedName>
        <fullName evidence="6">Sulfatase-like hydrolase/transferase</fullName>
    </submittedName>
</protein>
<accession>A0AAW6LS82</accession>
<comment type="similarity">
    <text evidence="1">Belongs to the sulfatase family.</text>
</comment>
<dbReference type="PANTHER" id="PTHR42693:SF33">
    <property type="entry name" value="ARYLSULFATASE"/>
    <property type="match status" value="1"/>
</dbReference>
<evidence type="ECO:0000256" key="2">
    <source>
        <dbReference type="ARBA" id="ARBA00022723"/>
    </source>
</evidence>
<dbReference type="InterPro" id="IPR050738">
    <property type="entry name" value="Sulfatase"/>
</dbReference>
<organism evidence="6 7">
    <name type="scientific">Rhodococcus qingshengii</name>
    <dbReference type="NCBI Taxonomy" id="334542"/>
    <lineage>
        <taxon>Bacteria</taxon>
        <taxon>Bacillati</taxon>
        <taxon>Actinomycetota</taxon>
        <taxon>Actinomycetes</taxon>
        <taxon>Mycobacteriales</taxon>
        <taxon>Nocardiaceae</taxon>
        <taxon>Rhodococcus</taxon>
        <taxon>Rhodococcus erythropolis group</taxon>
    </lineage>
</organism>
<proteinExistence type="inferred from homology"/>
<dbReference type="PANTHER" id="PTHR42693">
    <property type="entry name" value="ARYLSULFATASE FAMILY MEMBER"/>
    <property type="match status" value="1"/>
</dbReference>
<dbReference type="EMBL" id="JARDXE010000026">
    <property type="protein sequence ID" value="MDE8649359.1"/>
    <property type="molecule type" value="Genomic_DNA"/>
</dbReference>
<evidence type="ECO:0000256" key="3">
    <source>
        <dbReference type="ARBA" id="ARBA00022801"/>
    </source>
</evidence>
<evidence type="ECO:0000313" key="7">
    <source>
        <dbReference type="Proteomes" id="UP001217325"/>
    </source>
</evidence>
<feature type="domain" description="Sulfatase N-terminal" evidence="5">
    <location>
        <begin position="2"/>
        <end position="417"/>
    </location>
</feature>
<dbReference type="Pfam" id="PF00884">
    <property type="entry name" value="Sulfatase"/>
    <property type="match status" value="1"/>
</dbReference>
<keyword evidence="4" id="KW-0106">Calcium</keyword>
<comment type="caution">
    <text evidence="6">The sequence shown here is derived from an EMBL/GenBank/DDBJ whole genome shotgun (WGS) entry which is preliminary data.</text>
</comment>
<dbReference type="InterPro" id="IPR000917">
    <property type="entry name" value="Sulfatase_N"/>
</dbReference>
<evidence type="ECO:0000256" key="1">
    <source>
        <dbReference type="ARBA" id="ARBA00008779"/>
    </source>
</evidence>
<dbReference type="RefSeq" id="WP_275232870.1">
    <property type="nucleotide sequence ID" value="NZ_JARDXE010000026.1"/>
</dbReference>
<dbReference type="SUPFAM" id="SSF53649">
    <property type="entry name" value="Alkaline phosphatase-like"/>
    <property type="match status" value="1"/>
</dbReference>
<keyword evidence="3 6" id="KW-0378">Hydrolase</keyword>
<dbReference type="Gene3D" id="3.30.1120.10">
    <property type="match status" value="1"/>
</dbReference>
<dbReference type="InterPro" id="IPR024607">
    <property type="entry name" value="Sulfatase_CS"/>
</dbReference>
<gene>
    <name evidence="6" type="ORF">PXH69_30755</name>
</gene>
<dbReference type="AlphaFoldDB" id="A0AAW6LS82"/>
<evidence type="ECO:0000313" key="6">
    <source>
        <dbReference type="EMBL" id="MDE8649359.1"/>
    </source>
</evidence>
<dbReference type="Proteomes" id="UP001217325">
    <property type="component" value="Unassembled WGS sequence"/>
</dbReference>
<dbReference type="GO" id="GO:0004065">
    <property type="term" value="F:arylsulfatase activity"/>
    <property type="evidence" value="ECO:0007669"/>
    <property type="project" value="TreeGrafter"/>
</dbReference>
<evidence type="ECO:0000256" key="4">
    <source>
        <dbReference type="ARBA" id="ARBA00022837"/>
    </source>
</evidence>
<dbReference type="PROSITE" id="PS00149">
    <property type="entry name" value="SULFATASE_2"/>
    <property type="match status" value="1"/>
</dbReference>
<evidence type="ECO:0000259" key="5">
    <source>
        <dbReference type="Pfam" id="PF00884"/>
    </source>
</evidence>
<reference evidence="6" key="1">
    <citation type="submission" date="2023-02" db="EMBL/GenBank/DDBJ databases">
        <title>A novel hydrolase synthesized by Rhodococcus erythropolis HQ is responsible for the detoxification of Zearalenone.</title>
        <authorList>
            <person name="Hu J."/>
            <person name="Xu J."/>
        </authorList>
    </citation>
    <scope>NUCLEOTIDE SEQUENCE</scope>
    <source>
        <strain evidence="6">HQ</strain>
    </source>
</reference>